<organism evidence="9 10">
    <name type="scientific">Scopulibacillus darangshiensis</name>
    <dbReference type="NCBI Taxonomy" id="442528"/>
    <lineage>
        <taxon>Bacteria</taxon>
        <taxon>Bacillati</taxon>
        <taxon>Bacillota</taxon>
        <taxon>Bacilli</taxon>
        <taxon>Bacillales</taxon>
        <taxon>Sporolactobacillaceae</taxon>
        <taxon>Scopulibacillus</taxon>
    </lineage>
</organism>
<evidence type="ECO:0000313" key="10">
    <source>
        <dbReference type="Proteomes" id="UP000295416"/>
    </source>
</evidence>
<comment type="similarity">
    <text evidence="3">Belongs to the HPS/KGPDC family. HPS subfamily.</text>
</comment>
<dbReference type="Gene3D" id="3.20.20.70">
    <property type="entry name" value="Aldolase class I"/>
    <property type="match status" value="1"/>
</dbReference>
<comment type="catalytic activity">
    <reaction evidence="1">
        <text>D-ribulose 5-phosphate + formaldehyde = D-arabino-hex-3-ulose 6-phosphate</text>
        <dbReference type="Rhea" id="RHEA:25201"/>
        <dbReference type="ChEBI" id="CHEBI:16842"/>
        <dbReference type="ChEBI" id="CHEBI:58121"/>
        <dbReference type="ChEBI" id="CHEBI:58542"/>
        <dbReference type="EC" id="4.1.2.43"/>
    </reaction>
</comment>
<dbReference type="RefSeq" id="WP_132747591.1">
    <property type="nucleotide sequence ID" value="NZ_SLXK01000037.1"/>
</dbReference>
<dbReference type="EC" id="4.1.2.43" evidence="4"/>
<dbReference type="InterPro" id="IPR001754">
    <property type="entry name" value="OMPdeCOase_dom"/>
</dbReference>
<dbReference type="PANTHER" id="PTHR35039">
    <property type="entry name" value="3-KETO-L-GULONATE-6-PHOSPHATE DECARBOXYLASE SGBH-RELATED"/>
    <property type="match status" value="1"/>
</dbReference>
<gene>
    <name evidence="9" type="ORF">EV207_13714</name>
</gene>
<sequence length="207" mass="22535">MNIQLALDRMTIDEAIKMAKQVEQYIDWIEVGTSLIKEYGMESVKSLKAAFPDKTIVADIKTMDNAKYEFKLCFEAGADVATVMGVAPDATIQTCMETAADYGKHVMIDLLNTTEKRAETLSETYDAILCVHVSKDQQEIEGQSTTSIRIPGNLHPESLIAAAGGITSKTLSELVTLKPHVVIVGSAITKTAHSVESAKQMKEIIKG</sequence>
<keyword evidence="10" id="KW-1185">Reference proteome</keyword>
<dbReference type="SMART" id="SM00934">
    <property type="entry name" value="OMPdecase"/>
    <property type="match status" value="1"/>
</dbReference>
<proteinExistence type="inferred from homology"/>
<keyword evidence="5" id="KW-0554">One-carbon metabolism</keyword>
<dbReference type="InterPro" id="IPR041710">
    <property type="entry name" value="HPS/KGPDC"/>
</dbReference>
<dbReference type="InterPro" id="IPR017553">
    <property type="entry name" value="3-hexulose-6-phosphate_synth"/>
</dbReference>
<dbReference type="AlphaFoldDB" id="A0A4V2SL60"/>
<comment type="caution">
    <text evidence="9">The sequence shown here is derived from an EMBL/GenBank/DDBJ whole genome shotgun (WGS) entry which is preliminary data.</text>
</comment>
<evidence type="ECO:0000256" key="1">
    <source>
        <dbReference type="ARBA" id="ARBA00000718"/>
    </source>
</evidence>
<evidence type="ECO:0000259" key="8">
    <source>
        <dbReference type="SMART" id="SM00934"/>
    </source>
</evidence>
<dbReference type="InterPro" id="IPR013785">
    <property type="entry name" value="Aldolase_TIM"/>
</dbReference>
<feature type="domain" description="Orotidine 5'-phosphate decarboxylase" evidence="8">
    <location>
        <begin position="2"/>
        <end position="201"/>
    </location>
</feature>
<accession>A0A4V2SL60</accession>
<dbReference type="FunFam" id="3.20.20.70:FF:000022">
    <property type="entry name" value="3-keto-L-gulonate-6-phosphate decarboxylase UlaD"/>
    <property type="match status" value="1"/>
</dbReference>
<evidence type="ECO:0000256" key="3">
    <source>
        <dbReference type="ARBA" id="ARBA00006350"/>
    </source>
</evidence>
<dbReference type="GO" id="GO:0019854">
    <property type="term" value="P:L-ascorbic acid catabolic process"/>
    <property type="evidence" value="ECO:0007669"/>
    <property type="project" value="TreeGrafter"/>
</dbReference>
<protein>
    <recommendedName>
        <fullName evidence="4">3-hexulose-6-phosphate synthase</fullName>
        <ecNumber evidence="4">4.1.2.43</ecNumber>
    </recommendedName>
</protein>
<dbReference type="OrthoDB" id="43475at2"/>
<dbReference type="NCBIfam" id="TIGR03128">
    <property type="entry name" value="RuMP_HxlA"/>
    <property type="match status" value="1"/>
</dbReference>
<dbReference type="Pfam" id="PF00215">
    <property type="entry name" value="OMPdecase"/>
    <property type="match status" value="1"/>
</dbReference>
<keyword evidence="6" id="KW-0456">Lyase</keyword>
<dbReference type="PANTHER" id="PTHR35039:SF3">
    <property type="entry name" value="3-KETO-L-GULONATE-6-PHOSPHATE DECARBOXYLASE SGBH-RELATED"/>
    <property type="match status" value="1"/>
</dbReference>
<dbReference type="GO" id="GO:0006207">
    <property type="term" value="P:'de novo' pyrimidine nucleobase biosynthetic process"/>
    <property type="evidence" value="ECO:0007669"/>
    <property type="project" value="InterPro"/>
</dbReference>
<dbReference type="GO" id="GO:0004590">
    <property type="term" value="F:orotidine-5'-phosphate decarboxylase activity"/>
    <property type="evidence" value="ECO:0007669"/>
    <property type="project" value="InterPro"/>
</dbReference>
<evidence type="ECO:0000256" key="6">
    <source>
        <dbReference type="ARBA" id="ARBA00023239"/>
    </source>
</evidence>
<keyword evidence="7" id="KW-0119">Carbohydrate metabolism</keyword>
<dbReference type="CDD" id="cd04726">
    <property type="entry name" value="KGPDC_HPS"/>
    <property type="match status" value="1"/>
</dbReference>
<evidence type="ECO:0000256" key="2">
    <source>
        <dbReference type="ARBA" id="ARBA00005014"/>
    </source>
</evidence>
<dbReference type="GO" id="GO:0006730">
    <property type="term" value="P:one-carbon metabolic process"/>
    <property type="evidence" value="ECO:0007669"/>
    <property type="project" value="UniProtKB-KW"/>
</dbReference>
<dbReference type="InterPro" id="IPR011060">
    <property type="entry name" value="RibuloseP-bd_barrel"/>
</dbReference>
<reference evidence="9 10" key="1">
    <citation type="submission" date="2019-03" db="EMBL/GenBank/DDBJ databases">
        <title>Genomic Encyclopedia of Type Strains, Phase IV (KMG-IV): sequencing the most valuable type-strain genomes for metagenomic binning, comparative biology and taxonomic classification.</title>
        <authorList>
            <person name="Goeker M."/>
        </authorList>
    </citation>
    <scope>NUCLEOTIDE SEQUENCE [LARGE SCALE GENOMIC DNA]</scope>
    <source>
        <strain evidence="9 10">DSM 19377</strain>
    </source>
</reference>
<dbReference type="GO" id="GO:0043801">
    <property type="term" value="F:hexulose-6-phosphate synthase activity"/>
    <property type="evidence" value="ECO:0007669"/>
    <property type="project" value="UniProtKB-EC"/>
</dbReference>
<dbReference type="Proteomes" id="UP000295416">
    <property type="component" value="Unassembled WGS sequence"/>
</dbReference>
<evidence type="ECO:0000256" key="5">
    <source>
        <dbReference type="ARBA" id="ARBA00022563"/>
    </source>
</evidence>
<name>A0A4V2SL60_9BACL</name>
<comment type="pathway">
    <text evidence="2">One-carbon metabolism; formaldehyde assimilation via RuMP pathway; D-fructose 6-phosphate from D-ribulose 5-phosphate and formaldehyde: step 1/2.</text>
</comment>
<evidence type="ECO:0000256" key="7">
    <source>
        <dbReference type="ARBA" id="ARBA00023277"/>
    </source>
</evidence>
<dbReference type="EMBL" id="SLXK01000037">
    <property type="protein sequence ID" value="TCP22126.1"/>
    <property type="molecule type" value="Genomic_DNA"/>
</dbReference>
<evidence type="ECO:0000313" key="9">
    <source>
        <dbReference type="EMBL" id="TCP22126.1"/>
    </source>
</evidence>
<evidence type="ECO:0000256" key="4">
    <source>
        <dbReference type="ARBA" id="ARBA00012890"/>
    </source>
</evidence>
<dbReference type="GO" id="GO:0033982">
    <property type="term" value="F:3-dehydro-L-gulonate-6-phosphate decarboxylase activity"/>
    <property type="evidence" value="ECO:0007669"/>
    <property type="project" value="TreeGrafter"/>
</dbReference>
<dbReference type="SUPFAM" id="SSF51366">
    <property type="entry name" value="Ribulose-phoshate binding barrel"/>
    <property type="match status" value="1"/>
</dbReference>